<dbReference type="PANTHER" id="PTHR35535:SF1">
    <property type="entry name" value="HEAT SHOCK PROTEIN HSLJ"/>
    <property type="match status" value="1"/>
</dbReference>
<accession>A0A9D1UYC2</accession>
<dbReference type="InterPro" id="IPR053147">
    <property type="entry name" value="Hsp_HslJ-like"/>
</dbReference>
<protein>
    <submittedName>
        <fullName evidence="2">META domain-containing protein</fullName>
    </submittedName>
</protein>
<dbReference type="Pfam" id="PF03724">
    <property type="entry name" value="META"/>
    <property type="match status" value="1"/>
</dbReference>
<dbReference type="AlphaFoldDB" id="A0A9D1UYC2"/>
<name>A0A9D1UYC2_9BACT</name>
<evidence type="ECO:0000313" key="3">
    <source>
        <dbReference type="Proteomes" id="UP000824202"/>
    </source>
</evidence>
<dbReference type="EMBL" id="DXFT01000018">
    <property type="protein sequence ID" value="HIX02659.1"/>
    <property type="molecule type" value="Genomic_DNA"/>
</dbReference>
<comment type="caution">
    <text evidence="2">The sequence shown here is derived from an EMBL/GenBank/DDBJ whole genome shotgun (WGS) entry which is preliminary data.</text>
</comment>
<evidence type="ECO:0000313" key="2">
    <source>
        <dbReference type="EMBL" id="HIX02659.1"/>
    </source>
</evidence>
<sequence>MKVFLALMCLALVTVGGCKSGKELPKVDGIKWKLVELNGKEVVLSNPESEIFMFFDSADKKVNGRAACNRFFGNYEMEGEKLTFSSMGATRMACPADSEWEDEFFEMLEVVDAYAVEEGRFTFLSKEEPVAVLQAVEQDMHTPKQ</sequence>
<feature type="domain" description="DUF306" evidence="1">
    <location>
        <begin position="28"/>
        <end position="128"/>
    </location>
</feature>
<dbReference type="Gene3D" id="2.40.128.270">
    <property type="match status" value="1"/>
</dbReference>
<reference evidence="2" key="2">
    <citation type="submission" date="2021-04" db="EMBL/GenBank/DDBJ databases">
        <authorList>
            <person name="Gilroy R."/>
        </authorList>
    </citation>
    <scope>NUCLEOTIDE SEQUENCE</scope>
    <source>
        <strain evidence="2">23274</strain>
    </source>
</reference>
<dbReference type="PROSITE" id="PS51257">
    <property type="entry name" value="PROKAR_LIPOPROTEIN"/>
    <property type="match status" value="1"/>
</dbReference>
<proteinExistence type="predicted"/>
<dbReference type="PANTHER" id="PTHR35535">
    <property type="entry name" value="HEAT SHOCK PROTEIN HSLJ"/>
    <property type="match status" value="1"/>
</dbReference>
<organism evidence="2 3">
    <name type="scientific">Candidatus Odoribacter faecigallinarum</name>
    <dbReference type="NCBI Taxonomy" id="2838706"/>
    <lineage>
        <taxon>Bacteria</taxon>
        <taxon>Pseudomonadati</taxon>
        <taxon>Bacteroidota</taxon>
        <taxon>Bacteroidia</taxon>
        <taxon>Bacteroidales</taxon>
        <taxon>Odoribacteraceae</taxon>
        <taxon>Odoribacter</taxon>
    </lineage>
</organism>
<evidence type="ECO:0000259" key="1">
    <source>
        <dbReference type="Pfam" id="PF03724"/>
    </source>
</evidence>
<dbReference type="InterPro" id="IPR038670">
    <property type="entry name" value="HslJ-like_sf"/>
</dbReference>
<dbReference type="InterPro" id="IPR005184">
    <property type="entry name" value="DUF306_Meta_HslJ"/>
</dbReference>
<gene>
    <name evidence="2" type="ORF">H9863_00880</name>
</gene>
<dbReference type="Proteomes" id="UP000824202">
    <property type="component" value="Unassembled WGS sequence"/>
</dbReference>
<reference evidence="2" key="1">
    <citation type="journal article" date="2021" name="PeerJ">
        <title>Extensive microbial diversity within the chicken gut microbiome revealed by metagenomics and culture.</title>
        <authorList>
            <person name="Gilroy R."/>
            <person name="Ravi A."/>
            <person name="Getino M."/>
            <person name="Pursley I."/>
            <person name="Horton D.L."/>
            <person name="Alikhan N.F."/>
            <person name="Baker D."/>
            <person name="Gharbi K."/>
            <person name="Hall N."/>
            <person name="Watson M."/>
            <person name="Adriaenssens E.M."/>
            <person name="Foster-Nyarko E."/>
            <person name="Jarju S."/>
            <person name="Secka A."/>
            <person name="Antonio M."/>
            <person name="Oren A."/>
            <person name="Chaudhuri R.R."/>
            <person name="La Ragione R."/>
            <person name="Hildebrand F."/>
            <person name="Pallen M.J."/>
        </authorList>
    </citation>
    <scope>NUCLEOTIDE SEQUENCE</scope>
    <source>
        <strain evidence="2">23274</strain>
    </source>
</reference>